<feature type="transmembrane region" description="Helical" evidence="1">
    <location>
        <begin position="21"/>
        <end position="41"/>
    </location>
</feature>
<name>A0A2N7VN71_9BURK</name>
<organism evidence="3 4">
    <name type="scientific">Trinickia dabaoshanensis</name>
    <dbReference type="NCBI Taxonomy" id="564714"/>
    <lineage>
        <taxon>Bacteria</taxon>
        <taxon>Pseudomonadati</taxon>
        <taxon>Pseudomonadota</taxon>
        <taxon>Betaproteobacteria</taxon>
        <taxon>Burkholderiales</taxon>
        <taxon>Burkholderiaceae</taxon>
        <taxon>Trinickia</taxon>
    </lineage>
</organism>
<reference evidence="3 4" key="1">
    <citation type="submission" date="2018-01" db="EMBL/GenBank/DDBJ databases">
        <title>Whole genome analyses suggest that Burkholderia sensu lato contains two further novel genera in the rhizoxinica-symbiotica group Mycetohabitans gen. nov., and Trinickia gen. nov.: implications for the evolution of diazotrophy and nodulation in the Burkholderiaceae.</title>
        <authorList>
            <person name="Estrada-de los Santos P."/>
            <person name="Palmer M."/>
            <person name="Chavez-Ramirez B."/>
            <person name="Beukes C."/>
            <person name="Steenkamp E.T."/>
            <person name="Hirsch A.M."/>
            <person name="Manyaka P."/>
            <person name="Maluk M."/>
            <person name="Lafos M."/>
            <person name="Crook M."/>
            <person name="Gross E."/>
            <person name="Simon M.F."/>
            <person name="Bueno dos Reis Junior F."/>
            <person name="Poole P.S."/>
            <person name="Venter S.N."/>
            <person name="James E.K."/>
        </authorList>
    </citation>
    <scope>NUCLEOTIDE SEQUENCE [LARGE SCALE GENOMIC DNA]</scope>
    <source>
        <strain evidence="3 4">GIMN1.004</strain>
    </source>
</reference>
<keyword evidence="1" id="KW-0472">Membrane</keyword>
<keyword evidence="4" id="KW-1185">Reference proteome</keyword>
<proteinExistence type="predicted"/>
<keyword evidence="1" id="KW-1133">Transmembrane helix</keyword>
<accession>A0A2N7VN71</accession>
<dbReference type="PANTHER" id="PTHR36927">
    <property type="entry name" value="BLR4337 PROTEIN"/>
    <property type="match status" value="1"/>
</dbReference>
<dbReference type="Proteomes" id="UP000235616">
    <property type="component" value="Unassembled WGS sequence"/>
</dbReference>
<evidence type="ECO:0000259" key="2">
    <source>
        <dbReference type="Pfam" id="PF01757"/>
    </source>
</evidence>
<gene>
    <name evidence="3" type="ORF">C0Z18_16400</name>
</gene>
<dbReference type="InterPro" id="IPR050623">
    <property type="entry name" value="Glucan_succinyl_AcylTrfase"/>
</dbReference>
<evidence type="ECO:0000313" key="4">
    <source>
        <dbReference type="Proteomes" id="UP000235616"/>
    </source>
</evidence>
<dbReference type="AlphaFoldDB" id="A0A2N7VN71"/>
<feature type="transmembrane region" description="Helical" evidence="1">
    <location>
        <begin position="98"/>
        <end position="116"/>
    </location>
</feature>
<feature type="transmembrane region" description="Helical" evidence="1">
    <location>
        <begin position="278"/>
        <end position="296"/>
    </location>
</feature>
<dbReference type="GO" id="GO:0016747">
    <property type="term" value="F:acyltransferase activity, transferring groups other than amino-acyl groups"/>
    <property type="evidence" value="ECO:0007669"/>
    <property type="project" value="InterPro"/>
</dbReference>
<feature type="transmembrane region" description="Helical" evidence="1">
    <location>
        <begin position="53"/>
        <end position="77"/>
    </location>
</feature>
<sequence>MPAFGRDGRNAGLDALRAFTTLLVVFHHCAITYGAIGGWYYHEIAPARTVESIALILFCTVNQAFFMGLFFLLAGYYTLPSLAAKGPVRFLAERFARLGLPLLFYGWVLGPATIALERTRGGASFGATFKELLIGGTFDSGPMWFAQALLIFTTLLTVGLAFGLWRRRDWRFTLHAMSFPTNSMLAGAALVTGGAALLLRIKWPVGVNVWGLQLGYFASYVVLFAAGFVAANSRLLECLPEKETTLWWRIALLTMPLLPLAYFIPGLPTRWHRVWTEAVYALWEPFVAWGVIMFLLQHFQRRYTKLHAFGQRLTKRAYTIYIVHPPVLVGIALLWKDVHVDQLIKFAVTGSLSCVVCYLIAGAILRIPGTKRIL</sequence>
<dbReference type="Pfam" id="PF01757">
    <property type="entry name" value="Acyl_transf_3"/>
    <property type="match status" value="1"/>
</dbReference>
<feature type="domain" description="Acyltransferase 3" evidence="2">
    <location>
        <begin position="10"/>
        <end position="361"/>
    </location>
</feature>
<keyword evidence="3" id="KW-0012">Acyltransferase</keyword>
<protein>
    <submittedName>
        <fullName evidence="3">Acyltransferase</fullName>
    </submittedName>
</protein>
<dbReference type="PANTHER" id="PTHR36927:SF4">
    <property type="entry name" value="BLR5718 PROTEIN"/>
    <property type="match status" value="1"/>
</dbReference>
<comment type="caution">
    <text evidence="3">The sequence shown here is derived from an EMBL/GenBank/DDBJ whole genome shotgun (WGS) entry which is preliminary data.</text>
</comment>
<feature type="transmembrane region" description="Helical" evidence="1">
    <location>
        <begin position="185"/>
        <end position="203"/>
    </location>
</feature>
<feature type="transmembrane region" description="Helical" evidence="1">
    <location>
        <begin position="144"/>
        <end position="165"/>
    </location>
</feature>
<keyword evidence="1" id="KW-0812">Transmembrane</keyword>
<feature type="transmembrane region" description="Helical" evidence="1">
    <location>
        <begin position="347"/>
        <end position="367"/>
    </location>
</feature>
<evidence type="ECO:0000313" key="3">
    <source>
        <dbReference type="EMBL" id="PMS18609.1"/>
    </source>
</evidence>
<feature type="transmembrane region" description="Helical" evidence="1">
    <location>
        <begin position="317"/>
        <end position="335"/>
    </location>
</feature>
<keyword evidence="3" id="KW-0808">Transferase</keyword>
<evidence type="ECO:0000256" key="1">
    <source>
        <dbReference type="SAM" id="Phobius"/>
    </source>
</evidence>
<dbReference type="EMBL" id="PNYA01000014">
    <property type="protein sequence ID" value="PMS18609.1"/>
    <property type="molecule type" value="Genomic_DNA"/>
</dbReference>
<feature type="transmembrane region" description="Helical" evidence="1">
    <location>
        <begin position="215"/>
        <end position="234"/>
    </location>
</feature>
<dbReference type="OrthoDB" id="5446016at2"/>
<dbReference type="InterPro" id="IPR002656">
    <property type="entry name" value="Acyl_transf_3_dom"/>
</dbReference>
<feature type="transmembrane region" description="Helical" evidence="1">
    <location>
        <begin position="246"/>
        <end position="266"/>
    </location>
</feature>